<proteinExistence type="predicted"/>
<dbReference type="EMBL" id="KL367529">
    <property type="protein sequence ID" value="KFD66026.1"/>
    <property type="molecule type" value="Genomic_DNA"/>
</dbReference>
<organism evidence="1">
    <name type="scientific">Trichuris suis</name>
    <name type="common">pig whipworm</name>
    <dbReference type="NCBI Taxonomy" id="68888"/>
    <lineage>
        <taxon>Eukaryota</taxon>
        <taxon>Metazoa</taxon>
        <taxon>Ecdysozoa</taxon>
        <taxon>Nematoda</taxon>
        <taxon>Enoplea</taxon>
        <taxon>Dorylaimia</taxon>
        <taxon>Trichinellida</taxon>
        <taxon>Trichuridae</taxon>
        <taxon>Trichuris</taxon>
    </lineage>
</organism>
<dbReference type="Proteomes" id="UP000030758">
    <property type="component" value="Unassembled WGS sequence"/>
</dbReference>
<reference evidence="1" key="1">
    <citation type="journal article" date="2014" name="Nat. Genet.">
        <title>Genome and transcriptome of the porcine whipworm Trichuris suis.</title>
        <authorList>
            <person name="Jex A.R."/>
            <person name="Nejsum P."/>
            <person name="Schwarz E.M."/>
            <person name="Hu L."/>
            <person name="Young N.D."/>
            <person name="Hall R.S."/>
            <person name="Korhonen P.K."/>
            <person name="Liao S."/>
            <person name="Thamsborg S."/>
            <person name="Xia J."/>
            <person name="Xu P."/>
            <person name="Wang S."/>
            <person name="Scheerlinck J.P."/>
            <person name="Hofmann A."/>
            <person name="Sternberg P.W."/>
            <person name="Wang J."/>
            <person name="Gasser R.B."/>
        </authorList>
    </citation>
    <scope>NUCLEOTIDE SEQUENCE [LARGE SCALE GENOMIC DNA]</scope>
    <source>
        <strain evidence="1">DCEP-RM93F</strain>
    </source>
</reference>
<accession>A0A085N980</accession>
<name>A0A085N980_9BILA</name>
<evidence type="ECO:0000313" key="1">
    <source>
        <dbReference type="EMBL" id="KFD66026.1"/>
    </source>
</evidence>
<dbReference type="AlphaFoldDB" id="A0A085N980"/>
<sequence>MAMGTISDGEELKRQSLESQGSRRACLVHESWLSHVICCVGARHKNKVIFESRGLPGIRMDVNAIRHLIPEQDNFMTIEHLLWKVVFLVYHCLELFSER</sequence>
<protein>
    <submittedName>
        <fullName evidence="1">Uncharacterized protein</fullName>
    </submittedName>
</protein>
<gene>
    <name evidence="1" type="ORF">M514_21849</name>
</gene>